<evidence type="ECO:0000256" key="4">
    <source>
        <dbReference type="ARBA" id="ARBA00022801"/>
    </source>
</evidence>
<feature type="non-terminal residue" evidence="6">
    <location>
        <position position="1"/>
    </location>
</feature>
<keyword evidence="4" id="KW-0378">Hydrolase</keyword>
<dbReference type="AlphaFoldDB" id="A0A1Q3CCS2"/>
<reference evidence="7" key="1">
    <citation type="submission" date="2016-04" db="EMBL/GenBank/DDBJ databases">
        <title>Cephalotus genome sequencing.</title>
        <authorList>
            <person name="Fukushima K."/>
            <person name="Hasebe M."/>
            <person name="Fang X."/>
        </authorList>
    </citation>
    <scope>NUCLEOTIDE SEQUENCE [LARGE SCALE GENOMIC DNA]</scope>
    <source>
        <strain evidence="7">cv. St1</strain>
    </source>
</reference>
<gene>
    <name evidence="6" type="ORF">CFOL_v3_21502</name>
</gene>
<dbReference type="Gene3D" id="1.20.120.980">
    <property type="entry name" value="Serine carboxypeptidase S28, SKS domain"/>
    <property type="match status" value="1"/>
</dbReference>
<dbReference type="InterPro" id="IPR042269">
    <property type="entry name" value="Ser_carbopepase_S28_SKS"/>
</dbReference>
<dbReference type="PANTHER" id="PTHR11010">
    <property type="entry name" value="PROTEASE S28 PRO-X CARBOXYPEPTIDASE-RELATED"/>
    <property type="match status" value="1"/>
</dbReference>
<evidence type="ECO:0000313" key="6">
    <source>
        <dbReference type="EMBL" id="GAV78034.1"/>
    </source>
</evidence>
<dbReference type="STRING" id="3775.A0A1Q3CCS2"/>
<comment type="caution">
    <text evidence="6">The sequence shown here is derived from an EMBL/GenBank/DDBJ whole genome shotgun (WGS) entry which is preliminary data.</text>
</comment>
<keyword evidence="7" id="KW-1185">Reference proteome</keyword>
<dbReference type="InterPro" id="IPR029058">
    <property type="entry name" value="AB_hydrolase_fold"/>
</dbReference>
<dbReference type="FunFam" id="1.20.120.980:FF:000006">
    <property type="entry name" value="Serine carboxypeptidase S28 family protein"/>
    <property type="match status" value="1"/>
</dbReference>
<dbReference type="OrthoDB" id="2130629at2759"/>
<keyword evidence="2" id="KW-0645">Protease</keyword>
<dbReference type="EMBL" id="BDDD01001730">
    <property type="protein sequence ID" value="GAV78034.1"/>
    <property type="molecule type" value="Genomic_DNA"/>
</dbReference>
<dbReference type="SUPFAM" id="SSF53474">
    <property type="entry name" value="alpha/beta-Hydrolases"/>
    <property type="match status" value="1"/>
</dbReference>
<keyword evidence="3" id="KW-0732">Signal</keyword>
<evidence type="ECO:0000256" key="3">
    <source>
        <dbReference type="ARBA" id="ARBA00022729"/>
    </source>
</evidence>
<evidence type="ECO:0000256" key="2">
    <source>
        <dbReference type="ARBA" id="ARBA00022670"/>
    </source>
</evidence>
<dbReference type="GO" id="GO:0070008">
    <property type="term" value="F:serine-type exopeptidase activity"/>
    <property type="evidence" value="ECO:0007669"/>
    <property type="project" value="InterPro"/>
</dbReference>
<proteinExistence type="inferred from homology"/>
<accession>A0A1Q3CCS2</accession>
<dbReference type="PANTHER" id="PTHR11010:SF96">
    <property type="entry name" value="LYSOSOMAL PRO-X CARBOXYPEPTIDASE-LIKE ISOFORM X1"/>
    <property type="match status" value="1"/>
</dbReference>
<keyword evidence="5" id="KW-0325">Glycoprotein</keyword>
<dbReference type="Gene3D" id="3.40.50.1820">
    <property type="entry name" value="alpha/beta hydrolase"/>
    <property type="match status" value="1"/>
</dbReference>
<dbReference type="GO" id="GO:0006508">
    <property type="term" value="P:proteolysis"/>
    <property type="evidence" value="ECO:0007669"/>
    <property type="project" value="UniProtKB-KW"/>
</dbReference>
<sequence length="543" mass="61220">VTIIIFLGNSTNLKLYKILRYIRICEVPDFFFEQMKPHKHSVENITMNISQLLSFQWLLLFSITSFITSVPATRFNNIPRLGLLELQDPLNIVSNTVSEDFQTFYYNQTLDHFNYRPDSYAKFLQRYFINFKYWCGTNATAPIFAYFGDEAALDSQVPAIGFLTDNAAKFNALLVYIEHRYYGQSNPDGSMEKSLENADSRGYFNSEQAIADYAAIILHIKKTYLASYSPVIVIGGSYGGMLASWFRLKYPHIALGALASSAPILYFDDITPQNSYYSVVTKDFKEASVTCYQTIKDSWPEIDKVANEPNGLATLSKKFNTCKPLTDESELTNYLETVYASVAQYNRPPRYPVTVVCGGIDAAPFGTDILSKIFAGVVAYAGNNTCYVNQPSNTSETSLGWAWQTCSEMVIPIGIENNTMFPSDPFNLTEFIEGCTNFYGVPPRPHWVTTYYGGHDIKLILKRFASNIIFSNGLRDPYSSGGVLENISDSVVAVHTVNGSHCLDILTANSSDPPWLVMQRKEEVRIIEEWIAMYNADLQAFMR</sequence>
<evidence type="ECO:0000313" key="7">
    <source>
        <dbReference type="Proteomes" id="UP000187406"/>
    </source>
</evidence>
<name>A0A1Q3CCS2_CEPFO</name>
<evidence type="ECO:0000256" key="1">
    <source>
        <dbReference type="ARBA" id="ARBA00011079"/>
    </source>
</evidence>
<comment type="similarity">
    <text evidence="1">Belongs to the peptidase S28 family.</text>
</comment>
<dbReference type="InParanoid" id="A0A1Q3CCS2"/>
<dbReference type="Proteomes" id="UP000187406">
    <property type="component" value="Unassembled WGS sequence"/>
</dbReference>
<dbReference type="InterPro" id="IPR008758">
    <property type="entry name" value="Peptidase_S28"/>
</dbReference>
<protein>
    <submittedName>
        <fullName evidence="6">Peptidase_S28 domain-containing protein</fullName>
    </submittedName>
</protein>
<organism evidence="6 7">
    <name type="scientific">Cephalotus follicularis</name>
    <name type="common">Albany pitcher plant</name>
    <dbReference type="NCBI Taxonomy" id="3775"/>
    <lineage>
        <taxon>Eukaryota</taxon>
        <taxon>Viridiplantae</taxon>
        <taxon>Streptophyta</taxon>
        <taxon>Embryophyta</taxon>
        <taxon>Tracheophyta</taxon>
        <taxon>Spermatophyta</taxon>
        <taxon>Magnoliopsida</taxon>
        <taxon>eudicotyledons</taxon>
        <taxon>Gunneridae</taxon>
        <taxon>Pentapetalae</taxon>
        <taxon>rosids</taxon>
        <taxon>fabids</taxon>
        <taxon>Oxalidales</taxon>
        <taxon>Cephalotaceae</taxon>
        <taxon>Cephalotus</taxon>
    </lineage>
</organism>
<dbReference type="Pfam" id="PF05577">
    <property type="entry name" value="Peptidase_S28"/>
    <property type="match status" value="1"/>
</dbReference>
<dbReference type="GO" id="GO:0008239">
    <property type="term" value="F:dipeptidyl-peptidase activity"/>
    <property type="evidence" value="ECO:0007669"/>
    <property type="project" value="TreeGrafter"/>
</dbReference>
<evidence type="ECO:0000256" key="5">
    <source>
        <dbReference type="ARBA" id="ARBA00023180"/>
    </source>
</evidence>